<protein>
    <submittedName>
        <fullName evidence="1">Uncharacterized protein</fullName>
    </submittedName>
</protein>
<comment type="caution">
    <text evidence="1">The sequence shown here is derived from an EMBL/GenBank/DDBJ whole genome shotgun (WGS) entry which is preliminary data.</text>
</comment>
<proteinExistence type="predicted"/>
<name>A0A066YYY8_9ACTN</name>
<accession>A0A066YYY8</accession>
<gene>
    <name evidence="1" type="ORF">KCH_14770</name>
</gene>
<evidence type="ECO:0000313" key="2">
    <source>
        <dbReference type="Proteomes" id="UP000027178"/>
    </source>
</evidence>
<dbReference type="AlphaFoldDB" id="A0A066YYY8"/>
<keyword evidence="2" id="KW-1185">Reference proteome</keyword>
<dbReference type="HOGENOM" id="CLU_1452648_0_0_11"/>
<dbReference type="Proteomes" id="UP000027178">
    <property type="component" value="Unassembled WGS sequence"/>
</dbReference>
<evidence type="ECO:0000313" key="1">
    <source>
        <dbReference type="EMBL" id="KDN86743.1"/>
    </source>
</evidence>
<sequence length="186" mass="19612">MGGAVFGGGAAAVGRVAGAAPGGMWEGRTAEEVFRSMAGLYGETAGFLAEDLRDRAGERTVLVDYFGILPDHLAPLLTRPEDAVFLVPTPEFRAAVLRARFADPGRVRANWGSADPERMFALRCARDALWDREIRRQAARHGLDVVTVDGSVPVAELAERLAVRFGLAPGEGRPGAVSGRGGAAAE</sequence>
<organism evidence="1 2">
    <name type="scientific">Kitasatospora cheerisanensis KCTC 2395</name>
    <dbReference type="NCBI Taxonomy" id="1348663"/>
    <lineage>
        <taxon>Bacteria</taxon>
        <taxon>Bacillati</taxon>
        <taxon>Actinomycetota</taxon>
        <taxon>Actinomycetes</taxon>
        <taxon>Kitasatosporales</taxon>
        <taxon>Streptomycetaceae</taxon>
        <taxon>Kitasatospora</taxon>
    </lineage>
</organism>
<dbReference type="PATRIC" id="fig|1348663.4.peg.1418"/>
<reference evidence="1 2" key="1">
    <citation type="submission" date="2014-05" db="EMBL/GenBank/DDBJ databases">
        <title>Draft Genome Sequence of Kitasatospora cheerisanensis KCTC 2395.</title>
        <authorList>
            <person name="Nam D.H."/>
        </authorList>
    </citation>
    <scope>NUCLEOTIDE SEQUENCE [LARGE SCALE GENOMIC DNA]</scope>
    <source>
        <strain evidence="1 2">KCTC 2395</strain>
    </source>
</reference>
<dbReference type="EMBL" id="JNBY01000054">
    <property type="protein sequence ID" value="KDN86743.1"/>
    <property type="molecule type" value="Genomic_DNA"/>
</dbReference>
<dbReference type="eggNOG" id="COG2074">
    <property type="taxonomic scope" value="Bacteria"/>
</dbReference>